<dbReference type="InParanoid" id="E1ZXS4"/>
<dbReference type="Proteomes" id="UP000000311">
    <property type="component" value="Unassembled WGS sequence"/>
</dbReference>
<dbReference type="GO" id="GO:0006449">
    <property type="term" value="P:regulation of translational termination"/>
    <property type="evidence" value="ECO:0007669"/>
    <property type="project" value="TreeGrafter"/>
</dbReference>
<protein>
    <recommendedName>
        <fullName evidence="8">uS12 prolyl 3-hydroxylase</fullName>
    </recommendedName>
</protein>
<evidence type="ECO:0000256" key="4">
    <source>
        <dbReference type="ARBA" id="ARBA00022896"/>
    </source>
</evidence>
<evidence type="ECO:0000259" key="11">
    <source>
        <dbReference type="PROSITE" id="PS51471"/>
    </source>
</evidence>
<evidence type="ECO:0000256" key="8">
    <source>
        <dbReference type="ARBA" id="ARBA00029938"/>
    </source>
</evidence>
<evidence type="ECO:0000256" key="5">
    <source>
        <dbReference type="ARBA" id="ARBA00022964"/>
    </source>
</evidence>
<proteinExistence type="inferred from homology"/>
<dbReference type="Gene3D" id="2.60.120.620">
    <property type="entry name" value="q2cbj1_9rhob like domain"/>
    <property type="match status" value="2"/>
</dbReference>
<feature type="domain" description="Fe2OG dioxygenase" evidence="11">
    <location>
        <begin position="118"/>
        <end position="220"/>
    </location>
</feature>
<evidence type="ECO:0000256" key="3">
    <source>
        <dbReference type="ARBA" id="ARBA00022723"/>
    </source>
</evidence>
<evidence type="ECO:0000256" key="7">
    <source>
        <dbReference type="ARBA" id="ARBA00023004"/>
    </source>
</evidence>
<comment type="cofactor">
    <cofactor evidence="1">
        <name>L-ascorbate</name>
        <dbReference type="ChEBI" id="CHEBI:38290"/>
    </cofactor>
</comment>
<dbReference type="GO" id="GO:0005506">
    <property type="term" value="F:iron ion binding"/>
    <property type="evidence" value="ECO:0007669"/>
    <property type="project" value="InterPro"/>
</dbReference>
<dbReference type="PANTHER" id="PTHR12117:SF0">
    <property type="entry name" value="PROLYL 3-HYDROXYLASE OGFOD1"/>
    <property type="match status" value="1"/>
</dbReference>
<feature type="region of interest" description="Disordered" evidence="10">
    <location>
        <begin position="448"/>
        <end position="486"/>
    </location>
</feature>
<dbReference type="Pfam" id="PF10637">
    <property type="entry name" value="Ofd1_CTDD"/>
    <property type="match status" value="1"/>
</dbReference>
<dbReference type="AlphaFoldDB" id="E1ZXS4"/>
<evidence type="ECO:0000313" key="13">
    <source>
        <dbReference type="Proteomes" id="UP000000311"/>
    </source>
</evidence>
<gene>
    <name evidence="12" type="ORF">EAG_14630</name>
</gene>
<feature type="compositionally biased region" description="Polar residues" evidence="10">
    <location>
        <begin position="474"/>
        <end position="486"/>
    </location>
</feature>
<dbReference type="EMBL" id="GL435087">
    <property type="protein sequence ID" value="EFN74046.1"/>
    <property type="molecule type" value="Genomic_DNA"/>
</dbReference>
<reference evidence="12 13" key="1">
    <citation type="journal article" date="2010" name="Science">
        <title>Genomic comparison of the ants Camponotus floridanus and Harpegnathos saltator.</title>
        <authorList>
            <person name="Bonasio R."/>
            <person name="Zhang G."/>
            <person name="Ye C."/>
            <person name="Mutti N.S."/>
            <person name="Fang X."/>
            <person name="Qin N."/>
            <person name="Donahue G."/>
            <person name="Yang P."/>
            <person name="Li Q."/>
            <person name="Li C."/>
            <person name="Zhang P."/>
            <person name="Huang Z."/>
            <person name="Berger S.L."/>
            <person name="Reinberg D."/>
            <person name="Wang J."/>
            <person name="Liebig J."/>
        </authorList>
    </citation>
    <scope>NUCLEOTIDE SEQUENCE [LARGE SCALE GENOMIC DNA]</scope>
    <source>
        <strain evidence="13">C129</strain>
    </source>
</reference>
<dbReference type="GO" id="GO:0031543">
    <property type="term" value="F:peptidyl-proline dioxygenase activity"/>
    <property type="evidence" value="ECO:0007669"/>
    <property type="project" value="TreeGrafter"/>
</dbReference>
<dbReference type="InterPro" id="IPR005123">
    <property type="entry name" value="Oxoglu/Fe-dep_dioxygenase_dom"/>
</dbReference>
<dbReference type="OMA" id="RWSINGW"/>
<keyword evidence="5" id="KW-0223">Dioxygenase</keyword>
<comment type="similarity">
    <text evidence="2">Belongs to the TPA1 family.</text>
</comment>
<dbReference type="PROSITE" id="PS51471">
    <property type="entry name" value="FE2OG_OXY"/>
    <property type="match status" value="1"/>
</dbReference>
<keyword evidence="13" id="KW-1185">Reference proteome</keyword>
<evidence type="ECO:0000256" key="1">
    <source>
        <dbReference type="ARBA" id="ARBA00001961"/>
    </source>
</evidence>
<dbReference type="InterPro" id="IPR019601">
    <property type="entry name" value="Oxoglutarate/Fe-dep_Oase_C"/>
</dbReference>
<evidence type="ECO:0000256" key="10">
    <source>
        <dbReference type="SAM" id="MobiDB-lite"/>
    </source>
</evidence>
<evidence type="ECO:0000256" key="9">
    <source>
        <dbReference type="ARBA" id="ARBA00047444"/>
    </source>
</evidence>
<comment type="catalytic activity">
    <reaction evidence="9">
        <text>[ribosomal protein uS12]-L-proline + 2-oxoglutarate + O2 = [ribosomal protein uS12]-(3S)-3-hydroxy-L-proline + succinate + CO2</text>
        <dbReference type="Rhea" id="RHEA:54156"/>
        <dbReference type="Rhea" id="RHEA-COMP:13816"/>
        <dbReference type="Rhea" id="RHEA-COMP:13818"/>
        <dbReference type="ChEBI" id="CHEBI:15379"/>
        <dbReference type="ChEBI" id="CHEBI:16526"/>
        <dbReference type="ChEBI" id="CHEBI:16810"/>
        <dbReference type="ChEBI" id="CHEBI:30031"/>
        <dbReference type="ChEBI" id="CHEBI:50342"/>
        <dbReference type="ChEBI" id="CHEBI:85428"/>
    </reaction>
</comment>
<dbReference type="Pfam" id="PF13661">
    <property type="entry name" value="2OG-FeII_Oxy_4"/>
    <property type="match status" value="1"/>
</dbReference>
<dbReference type="InterPro" id="IPR006620">
    <property type="entry name" value="Pro_4_hyd_alph"/>
</dbReference>
<organism evidence="13">
    <name type="scientific">Camponotus floridanus</name>
    <name type="common">Florida carpenter ant</name>
    <dbReference type="NCBI Taxonomy" id="104421"/>
    <lineage>
        <taxon>Eukaryota</taxon>
        <taxon>Metazoa</taxon>
        <taxon>Ecdysozoa</taxon>
        <taxon>Arthropoda</taxon>
        <taxon>Hexapoda</taxon>
        <taxon>Insecta</taxon>
        <taxon>Pterygota</taxon>
        <taxon>Neoptera</taxon>
        <taxon>Endopterygota</taxon>
        <taxon>Hymenoptera</taxon>
        <taxon>Apocrita</taxon>
        <taxon>Aculeata</taxon>
        <taxon>Formicoidea</taxon>
        <taxon>Formicidae</taxon>
        <taxon>Formicinae</taxon>
        <taxon>Camponotus</taxon>
    </lineage>
</organism>
<dbReference type="OrthoDB" id="430522at2759"/>
<keyword evidence="3" id="KW-0479">Metal-binding</keyword>
<dbReference type="InterPro" id="IPR039558">
    <property type="entry name" value="TPA1/OFD1_N"/>
</dbReference>
<dbReference type="KEGG" id="cfo:105254589"/>
<name>E1ZXS4_CAMFO</name>
<dbReference type="PANTHER" id="PTHR12117">
    <property type="entry name" value="HISTONE ACETYLTRANSFERASE COMPLEX"/>
    <property type="match status" value="1"/>
</dbReference>
<sequence>MVDEGLFSEHIYSAKFQEEFKKYWHSQTDFKNVNLEIISKPFRICRISNFLKNERFIENLKCELENHDHKRKVTDLYQFEKTDDLFGASDYCSQMLYKSFQKDLASWMERNTDIKLNKTISMSSARYYETDYLLCHDDNMGDRRIAYILYLSKGWTEEDGGALELFDTDEHGSPNKVVRSLVPEYNSLIFFEVVENSYHQVAEVMTDDKCRWSINGWFHGPLKECYQAKSPRFDLIRNFIEPNTTEIELSSWISKRYLLPSIIDQIHENVMKEPYTFLESFLKESVYEQIANDLTSQDISWRMAGPADIRHYEIADEQTLPKLLKDFYNLFKSLSFFELLWKYTGLDLVPDEKTMRPKMTIELQRWSAGCYTLLYDKSLVKDGSDDAAKTSQLDENTSITAGASTSKSLTEIILDTSSIKRKRDGSFPSTTNLSHKKKVTKYVESDVSTQSLSKDSKHGTDTNEISLRDEEISSDTSASDSENNSTNDEYTLDVIMQFHTVNDQGVSKTGDTIDFIDPNQEQGTLIQIPALDNHLCLVYRSLMVYRLQQYLNHLYEGYSYTLMCSYYE</sequence>
<evidence type="ECO:0000256" key="6">
    <source>
        <dbReference type="ARBA" id="ARBA00023002"/>
    </source>
</evidence>
<dbReference type="STRING" id="104421.E1ZXS4"/>
<dbReference type="GO" id="GO:0031418">
    <property type="term" value="F:L-ascorbic acid binding"/>
    <property type="evidence" value="ECO:0007669"/>
    <property type="project" value="UniProtKB-KW"/>
</dbReference>
<feature type="compositionally biased region" description="Basic and acidic residues" evidence="10">
    <location>
        <begin position="454"/>
        <end position="471"/>
    </location>
</feature>
<evidence type="ECO:0000313" key="12">
    <source>
        <dbReference type="EMBL" id="EFN74046.1"/>
    </source>
</evidence>
<accession>E1ZXS4</accession>
<dbReference type="InterPro" id="IPR051842">
    <property type="entry name" value="uS12_prolyl_hydroxylase"/>
</dbReference>
<dbReference type="SMART" id="SM00702">
    <property type="entry name" value="P4Hc"/>
    <property type="match status" value="1"/>
</dbReference>
<evidence type="ECO:0000256" key="2">
    <source>
        <dbReference type="ARBA" id="ARBA00007443"/>
    </source>
</evidence>
<keyword evidence="7" id="KW-0408">Iron</keyword>
<dbReference type="GO" id="GO:0005737">
    <property type="term" value="C:cytoplasm"/>
    <property type="evidence" value="ECO:0007669"/>
    <property type="project" value="TreeGrafter"/>
</dbReference>
<dbReference type="FunCoup" id="E1ZXS4">
    <property type="interactions" value="1487"/>
</dbReference>
<keyword evidence="4" id="KW-0847">Vitamin C</keyword>
<keyword evidence="6" id="KW-0560">Oxidoreductase</keyword>